<evidence type="ECO:0000313" key="2">
    <source>
        <dbReference type="EMBL" id="GET42762.1"/>
    </source>
</evidence>
<proteinExistence type="predicted"/>
<reference evidence="2" key="1">
    <citation type="submission" date="2019-10" db="EMBL/GenBank/DDBJ databases">
        <title>Draft genome sequece of Microseira wollei NIES-4236.</title>
        <authorList>
            <person name="Yamaguchi H."/>
            <person name="Suzuki S."/>
            <person name="Kawachi M."/>
        </authorList>
    </citation>
    <scope>NUCLEOTIDE SEQUENCE</scope>
    <source>
        <strain evidence="2">NIES-4236</strain>
    </source>
</reference>
<keyword evidence="3" id="KW-1185">Reference proteome</keyword>
<gene>
    <name evidence="2" type="ORF">MiSe_75800</name>
</gene>
<dbReference type="AlphaFoldDB" id="A0AAV3XSE6"/>
<dbReference type="EMBL" id="BLAY01000181">
    <property type="protein sequence ID" value="GET42762.1"/>
    <property type="molecule type" value="Genomic_DNA"/>
</dbReference>
<feature type="region of interest" description="Disordered" evidence="1">
    <location>
        <begin position="1"/>
        <end position="42"/>
    </location>
</feature>
<protein>
    <submittedName>
        <fullName evidence="2">Uncharacterized protein</fullName>
    </submittedName>
</protein>
<evidence type="ECO:0000256" key="1">
    <source>
        <dbReference type="SAM" id="MobiDB-lite"/>
    </source>
</evidence>
<name>A0AAV3XSE6_9CYAN</name>
<feature type="compositionally biased region" description="Polar residues" evidence="1">
    <location>
        <begin position="25"/>
        <end position="42"/>
    </location>
</feature>
<evidence type="ECO:0000313" key="3">
    <source>
        <dbReference type="Proteomes" id="UP001050975"/>
    </source>
</evidence>
<comment type="caution">
    <text evidence="2">The sequence shown here is derived from an EMBL/GenBank/DDBJ whole genome shotgun (WGS) entry which is preliminary data.</text>
</comment>
<sequence length="65" mass="6943">MGREGIEHGVLGKDEGDMVAKGENSAPTCTKSTDNRNRCLNSPIPQVKEKFYESDASTSAASGRL</sequence>
<dbReference type="Proteomes" id="UP001050975">
    <property type="component" value="Unassembled WGS sequence"/>
</dbReference>
<accession>A0AAV3XSE6</accession>
<organism evidence="2 3">
    <name type="scientific">Microseira wollei NIES-4236</name>
    <dbReference type="NCBI Taxonomy" id="2530354"/>
    <lineage>
        <taxon>Bacteria</taxon>
        <taxon>Bacillati</taxon>
        <taxon>Cyanobacteriota</taxon>
        <taxon>Cyanophyceae</taxon>
        <taxon>Oscillatoriophycideae</taxon>
        <taxon>Aerosakkonematales</taxon>
        <taxon>Aerosakkonemataceae</taxon>
        <taxon>Microseira</taxon>
    </lineage>
</organism>
<feature type="compositionally biased region" description="Basic and acidic residues" evidence="1">
    <location>
        <begin position="1"/>
        <end position="20"/>
    </location>
</feature>